<dbReference type="OrthoDB" id="782771at2759"/>
<sequence length="125" mass="14187">MKNCSLDLCLSPMTSSLQSCRRDSTINESSATRSKEMNAFYNGKLREYDHVEIQIRAIIEMASKEREVTALELAPVSLGSPLRSSLKRSVKRFLEKRKNKRSKFVTPHIYTSTSTSSSSSHSFYT</sequence>
<dbReference type="eggNOG" id="ENOG502R6NN">
    <property type="taxonomic scope" value="Eukaryota"/>
</dbReference>
<evidence type="ECO:0008006" key="3">
    <source>
        <dbReference type="Google" id="ProtNLM"/>
    </source>
</evidence>
<reference evidence="1 2" key="1">
    <citation type="journal article" date="2013" name="Front. Plant Sci.">
        <title>The Reference Genome of the Halophytic Plant Eutrema salsugineum.</title>
        <authorList>
            <person name="Yang R."/>
            <person name="Jarvis D.E."/>
            <person name="Chen H."/>
            <person name="Beilstein M.A."/>
            <person name="Grimwood J."/>
            <person name="Jenkins J."/>
            <person name="Shu S."/>
            <person name="Prochnik S."/>
            <person name="Xin M."/>
            <person name="Ma C."/>
            <person name="Schmutz J."/>
            <person name="Wing R.A."/>
            <person name="Mitchell-Olds T."/>
            <person name="Schumaker K.S."/>
            <person name="Wang X."/>
        </authorList>
    </citation>
    <scope>NUCLEOTIDE SEQUENCE [LARGE SCALE GENOMIC DNA]</scope>
</reference>
<dbReference type="Gramene" id="ESQ47641">
    <property type="protein sequence ID" value="ESQ47641"/>
    <property type="gene ID" value="EUTSA_v10021766mg"/>
</dbReference>
<dbReference type="AlphaFoldDB" id="V4NMI7"/>
<protein>
    <recommendedName>
        <fullName evidence="3">Protein JAZ13</fullName>
    </recommendedName>
</protein>
<dbReference type="OMA" id="QSCHQDS"/>
<dbReference type="GO" id="GO:0003714">
    <property type="term" value="F:transcription corepressor activity"/>
    <property type="evidence" value="ECO:0007669"/>
    <property type="project" value="EnsemblPlants"/>
</dbReference>
<proteinExistence type="predicted"/>
<dbReference type="STRING" id="72664.V4NMI7"/>
<dbReference type="Proteomes" id="UP000030689">
    <property type="component" value="Unassembled WGS sequence"/>
</dbReference>
<evidence type="ECO:0000313" key="2">
    <source>
        <dbReference type="Proteomes" id="UP000030689"/>
    </source>
</evidence>
<dbReference type="PROSITE" id="PS51257">
    <property type="entry name" value="PROKAR_LIPOPROTEIN"/>
    <property type="match status" value="1"/>
</dbReference>
<evidence type="ECO:0000313" key="1">
    <source>
        <dbReference type="EMBL" id="ESQ47641.1"/>
    </source>
</evidence>
<accession>V4NMI7</accession>
<dbReference type="KEGG" id="eus:EUTSA_v10021766mg"/>
<keyword evidence="2" id="KW-1185">Reference proteome</keyword>
<dbReference type="GO" id="GO:0009867">
    <property type="term" value="P:jasmonic acid mediated signaling pathway"/>
    <property type="evidence" value="ECO:0007669"/>
    <property type="project" value="EnsemblPlants"/>
</dbReference>
<gene>
    <name evidence="1" type="ORF">EUTSA_v10021766mg</name>
</gene>
<organism evidence="1 2">
    <name type="scientific">Eutrema salsugineum</name>
    <name type="common">Saltwater cress</name>
    <name type="synonym">Sisymbrium salsugineum</name>
    <dbReference type="NCBI Taxonomy" id="72664"/>
    <lineage>
        <taxon>Eukaryota</taxon>
        <taxon>Viridiplantae</taxon>
        <taxon>Streptophyta</taxon>
        <taxon>Embryophyta</taxon>
        <taxon>Tracheophyta</taxon>
        <taxon>Spermatophyta</taxon>
        <taxon>Magnoliopsida</taxon>
        <taxon>eudicotyledons</taxon>
        <taxon>Gunneridae</taxon>
        <taxon>Pentapetalae</taxon>
        <taxon>rosids</taxon>
        <taxon>malvids</taxon>
        <taxon>Brassicales</taxon>
        <taxon>Brassicaceae</taxon>
        <taxon>Eutremeae</taxon>
        <taxon>Eutrema</taxon>
    </lineage>
</organism>
<name>V4NMI7_EUTSA</name>
<dbReference type="EMBL" id="KI517408">
    <property type="protein sequence ID" value="ESQ47641.1"/>
    <property type="molecule type" value="Genomic_DNA"/>
</dbReference>